<evidence type="ECO:0000313" key="2">
    <source>
        <dbReference type="Proteomes" id="UP000664628"/>
    </source>
</evidence>
<keyword evidence="2" id="KW-1185">Reference proteome</keyword>
<dbReference type="Proteomes" id="UP000664628">
    <property type="component" value="Unassembled WGS sequence"/>
</dbReference>
<accession>A0ABS3JPT6</accession>
<protein>
    <recommendedName>
        <fullName evidence="3">DNA-binding protein</fullName>
    </recommendedName>
</protein>
<sequence length="331" mass="37941">MFAQAAVKGDIVCTQSLVYLQIRATLVEMGGGGGEIHVTKELASRFSLSFRSLKEYLNKGVKQGWYVKLGLNKYRLVSLYKVSPVVYDKDGKVSKYQEYFEVDNVTLSNLSWKNIATFRAFLSEEVLNKRVRTWEITTNYVARKEAARQIDQEALSNPHGYSRPNKHRTKPPITTIGEFPVSCSFPVKDIGRTKKTVHNYRALVEKTLRTNVDKLPEDQLFQSVSVFYRTNKITVGNLYDDSGWDVYYIAQQNRFIEDNYESLPVERKGRYQYCTVSGRVWFNGVTDRVSLGHKQIKRRRTPAKYLVSPAPFCSTIKGSLSVESFSVNTPY</sequence>
<dbReference type="RefSeq" id="WP_207331967.1">
    <property type="nucleotide sequence ID" value="NZ_JAFMYW010000009.1"/>
</dbReference>
<gene>
    <name evidence="1" type="ORF">J2I46_25790</name>
</gene>
<evidence type="ECO:0000313" key="1">
    <source>
        <dbReference type="EMBL" id="MBO0952020.1"/>
    </source>
</evidence>
<name>A0ABS3JPT6_9BACT</name>
<comment type="caution">
    <text evidence="1">The sequence shown here is derived from an EMBL/GenBank/DDBJ whole genome shotgun (WGS) entry which is preliminary data.</text>
</comment>
<evidence type="ECO:0008006" key="3">
    <source>
        <dbReference type="Google" id="ProtNLM"/>
    </source>
</evidence>
<reference evidence="1 2" key="1">
    <citation type="submission" date="2021-03" db="EMBL/GenBank/DDBJ databases">
        <title>Fibrella sp. HMF5405 genome sequencing and assembly.</title>
        <authorList>
            <person name="Kang H."/>
            <person name="Kim H."/>
            <person name="Bae S."/>
            <person name="Joh K."/>
        </authorList>
    </citation>
    <scope>NUCLEOTIDE SEQUENCE [LARGE SCALE GENOMIC DNA]</scope>
    <source>
        <strain evidence="1 2">HMF5405</strain>
    </source>
</reference>
<organism evidence="1 2">
    <name type="scientific">Fibrella forsythiae</name>
    <dbReference type="NCBI Taxonomy" id="2817061"/>
    <lineage>
        <taxon>Bacteria</taxon>
        <taxon>Pseudomonadati</taxon>
        <taxon>Bacteroidota</taxon>
        <taxon>Cytophagia</taxon>
        <taxon>Cytophagales</taxon>
        <taxon>Spirosomataceae</taxon>
        <taxon>Fibrella</taxon>
    </lineage>
</organism>
<dbReference type="EMBL" id="JAFMYW010000009">
    <property type="protein sequence ID" value="MBO0952020.1"/>
    <property type="molecule type" value="Genomic_DNA"/>
</dbReference>
<proteinExistence type="predicted"/>